<dbReference type="InterPro" id="IPR036259">
    <property type="entry name" value="MFS_trans_sf"/>
</dbReference>
<evidence type="ECO:0000259" key="8">
    <source>
        <dbReference type="PROSITE" id="PS50850"/>
    </source>
</evidence>
<feature type="transmembrane region" description="Helical" evidence="7">
    <location>
        <begin position="377"/>
        <end position="393"/>
    </location>
</feature>
<comment type="subcellular location">
    <subcellularLocation>
        <location evidence="1">Membrane</location>
        <topology evidence="1">Multi-pass membrane protein</topology>
    </subcellularLocation>
</comment>
<dbReference type="FunFam" id="1.20.1250.20:FF:000003">
    <property type="entry name" value="Solute carrier family 17 member 3"/>
    <property type="match status" value="1"/>
</dbReference>
<evidence type="ECO:0000256" key="2">
    <source>
        <dbReference type="ARBA" id="ARBA00022448"/>
    </source>
</evidence>
<evidence type="ECO:0000256" key="7">
    <source>
        <dbReference type="SAM" id="Phobius"/>
    </source>
</evidence>
<feature type="transmembrane region" description="Helical" evidence="7">
    <location>
        <begin position="293"/>
        <end position="316"/>
    </location>
</feature>
<protein>
    <recommendedName>
        <fullName evidence="8">Major facilitator superfamily (MFS) profile domain-containing protein</fullName>
    </recommendedName>
</protein>
<feature type="transmembrane region" description="Helical" evidence="7">
    <location>
        <begin position="192"/>
        <end position="215"/>
    </location>
</feature>
<dbReference type="Gene3D" id="1.20.1250.20">
    <property type="entry name" value="MFS general substrate transporter like domains"/>
    <property type="match status" value="2"/>
</dbReference>
<dbReference type="EnsemblMetazoa" id="tetur19g03320.1">
    <property type="protein sequence ID" value="tetur19g03320.1"/>
    <property type="gene ID" value="tetur19g03320"/>
</dbReference>
<feature type="transmembrane region" description="Helical" evidence="7">
    <location>
        <begin position="131"/>
        <end position="153"/>
    </location>
</feature>
<dbReference type="HOGENOM" id="CLU_001265_5_0_1"/>
<dbReference type="PANTHER" id="PTHR11662:SF399">
    <property type="entry name" value="FI19708P1-RELATED"/>
    <property type="match status" value="1"/>
</dbReference>
<reference evidence="9" key="2">
    <citation type="submission" date="2015-06" db="UniProtKB">
        <authorList>
            <consortium name="EnsemblMetazoa"/>
        </authorList>
    </citation>
    <scope>IDENTIFICATION</scope>
</reference>
<dbReference type="InterPro" id="IPR020846">
    <property type="entry name" value="MFS_dom"/>
</dbReference>
<dbReference type="Proteomes" id="UP000015104">
    <property type="component" value="Unassembled WGS sequence"/>
</dbReference>
<dbReference type="FunFam" id="1.20.1250.20:FF:000423">
    <property type="entry name" value="Putative inorganic phosphate cotransporter-like Protein"/>
    <property type="match status" value="1"/>
</dbReference>
<dbReference type="PANTHER" id="PTHR11662">
    <property type="entry name" value="SOLUTE CARRIER FAMILY 17"/>
    <property type="match status" value="1"/>
</dbReference>
<dbReference type="PROSITE" id="PS50850">
    <property type="entry name" value="MFS"/>
    <property type="match status" value="1"/>
</dbReference>
<keyword evidence="2" id="KW-0813">Transport</keyword>
<keyword evidence="3 7" id="KW-0812">Transmembrane</keyword>
<keyword evidence="6 7" id="KW-0472">Membrane</keyword>
<feature type="transmembrane region" description="Helical" evidence="7">
    <location>
        <begin position="106"/>
        <end position="125"/>
    </location>
</feature>
<keyword evidence="10" id="KW-1185">Reference proteome</keyword>
<name>T1KSJ0_TETUR</name>
<dbReference type="eggNOG" id="KOG2532">
    <property type="taxonomic scope" value="Eukaryota"/>
</dbReference>
<evidence type="ECO:0000256" key="4">
    <source>
        <dbReference type="ARBA" id="ARBA00022847"/>
    </source>
</evidence>
<feature type="transmembrane region" description="Helical" evidence="7">
    <location>
        <begin position="227"/>
        <end position="246"/>
    </location>
</feature>
<dbReference type="InterPro" id="IPR050382">
    <property type="entry name" value="MFS_Na/Anion_cotransporter"/>
</dbReference>
<feature type="transmembrane region" description="Helical" evidence="7">
    <location>
        <begin position="400"/>
        <end position="417"/>
    </location>
</feature>
<sequence>MKNMAIESEIEMRTNSVLPTIMESKANDNFPKPCIPTRFYIGFMIALTSIVMYAVRNCLSVAIVSMTEDESKLNKSTSYLVADSNNSITIKPIHEKFAWTESQEGVILGSYFYGYAAFQIITGVISDKFNVVHLCIICNIISAILSALTPIAAHAGVACISIVRMLLGASQAPTIALLLVLASKWFPPDEVVFPISLLNVGANIGTAAVMPYTAWLCNQDLLGGWPLVFYSLGAINLIIPFLWLTTITETPNNHPFISKYEIDYINKQARYCSSAQRIDQLCITLMSVPWLSIFSSLTIWSIIVAKGCISMGIMIFNTKIPAYLESELGMDLTSNGSFNSLLYIAMAISNLSSPPIFKYLINNGYVSRTVGRKLAESITLFLPAIALVTIPFIKENTTLILCLLVISLFFMGFQAAGDWPIVSEVAPDLAGSVFGITNTTAAASGFISPLIIGQLLDTWRYVFFIGAGVMTFGGLIFIIFAKAEPVPWGVAPSRSIDSLDNNLEGKRRTRPHKIRVHPVFTRQASIN</sequence>
<evidence type="ECO:0000256" key="6">
    <source>
        <dbReference type="ARBA" id="ARBA00023136"/>
    </source>
</evidence>
<dbReference type="SUPFAM" id="SSF103473">
    <property type="entry name" value="MFS general substrate transporter"/>
    <property type="match status" value="1"/>
</dbReference>
<dbReference type="InterPro" id="IPR011701">
    <property type="entry name" value="MFS"/>
</dbReference>
<keyword evidence="4" id="KW-0769">Symport</keyword>
<feature type="transmembrane region" description="Helical" evidence="7">
    <location>
        <begin position="459"/>
        <end position="481"/>
    </location>
</feature>
<evidence type="ECO:0000256" key="1">
    <source>
        <dbReference type="ARBA" id="ARBA00004141"/>
    </source>
</evidence>
<organism evidence="9 10">
    <name type="scientific">Tetranychus urticae</name>
    <name type="common">Two-spotted spider mite</name>
    <dbReference type="NCBI Taxonomy" id="32264"/>
    <lineage>
        <taxon>Eukaryota</taxon>
        <taxon>Metazoa</taxon>
        <taxon>Ecdysozoa</taxon>
        <taxon>Arthropoda</taxon>
        <taxon>Chelicerata</taxon>
        <taxon>Arachnida</taxon>
        <taxon>Acari</taxon>
        <taxon>Acariformes</taxon>
        <taxon>Trombidiformes</taxon>
        <taxon>Prostigmata</taxon>
        <taxon>Eleutherengona</taxon>
        <taxon>Raphignathae</taxon>
        <taxon>Tetranychoidea</taxon>
        <taxon>Tetranychidae</taxon>
        <taxon>Tetranychus</taxon>
    </lineage>
</organism>
<dbReference type="AlphaFoldDB" id="T1KSJ0"/>
<proteinExistence type="predicted"/>
<evidence type="ECO:0000256" key="3">
    <source>
        <dbReference type="ARBA" id="ARBA00022692"/>
    </source>
</evidence>
<dbReference type="GO" id="GO:0015293">
    <property type="term" value="F:symporter activity"/>
    <property type="evidence" value="ECO:0007669"/>
    <property type="project" value="UniProtKB-KW"/>
</dbReference>
<reference evidence="10" key="1">
    <citation type="submission" date="2011-08" db="EMBL/GenBank/DDBJ databases">
        <authorList>
            <person name="Rombauts S."/>
        </authorList>
    </citation>
    <scope>NUCLEOTIDE SEQUENCE</scope>
    <source>
        <strain evidence="10">London</strain>
    </source>
</reference>
<dbReference type="STRING" id="32264.T1KSJ0"/>
<feature type="transmembrane region" description="Helical" evidence="7">
    <location>
        <begin position="39"/>
        <end position="64"/>
    </location>
</feature>
<dbReference type="Pfam" id="PF07690">
    <property type="entry name" value="MFS_1"/>
    <property type="match status" value="1"/>
</dbReference>
<evidence type="ECO:0000313" key="10">
    <source>
        <dbReference type="Proteomes" id="UP000015104"/>
    </source>
</evidence>
<feature type="domain" description="Major facilitator superfamily (MFS) profile" evidence="8">
    <location>
        <begin position="46"/>
        <end position="485"/>
    </location>
</feature>
<keyword evidence="5 7" id="KW-1133">Transmembrane helix</keyword>
<evidence type="ECO:0000256" key="5">
    <source>
        <dbReference type="ARBA" id="ARBA00022989"/>
    </source>
</evidence>
<dbReference type="EMBL" id="CAEY01000425">
    <property type="status" value="NOT_ANNOTATED_CDS"/>
    <property type="molecule type" value="Genomic_DNA"/>
</dbReference>
<evidence type="ECO:0000313" key="9">
    <source>
        <dbReference type="EnsemblMetazoa" id="tetur19g03320.1"/>
    </source>
</evidence>
<feature type="transmembrane region" description="Helical" evidence="7">
    <location>
        <begin position="429"/>
        <end position="452"/>
    </location>
</feature>
<feature type="transmembrane region" description="Helical" evidence="7">
    <location>
        <begin position="165"/>
        <end position="186"/>
    </location>
</feature>
<accession>T1KSJ0</accession>
<dbReference type="GO" id="GO:0016020">
    <property type="term" value="C:membrane"/>
    <property type="evidence" value="ECO:0007669"/>
    <property type="project" value="UniProtKB-SubCell"/>
</dbReference>
<feature type="transmembrane region" description="Helical" evidence="7">
    <location>
        <begin position="337"/>
        <end position="357"/>
    </location>
</feature>